<dbReference type="PATRIC" id="fig|396268.3.peg.576"/>
<dbReference type="EMBL" id="JQBW01000010">
    <property type="protein sequence ID" value="KRN58127.1"/>
    <property type="molecule type" value="Genomic_DNA"/>
</dbReference>
<dbReference type="Gene3D" id="2.10.270.10">
    <property type="entry name" value="Cholin Binding"/>
    <property type="match status" value="1"/>
</dbReference>
<dbReference type="AlphaFoldDB" id="A0A0R2HZ77"/>
<dbReference type="InterPro" id="IPR008044">
    <property type="entry name" value="Phage_lysin"/>
</dbReference>
<keyword evidence="5" id="KW-1185">Reference proteome</keyword>
<feature type="domain" description="Bacteriophage lysin" evidence="3">
    <location>
        <begin position="720"/>
        <end position="869"/>
    </location>
</feature>
<evidence type="ECO:0000256" key="1">
    <source>
        <dbReference type="ARBA" id="ARBA00022729"/>
    </source>
</evidence>
<gene>
    <name evidence="4" type="ORF">IV45_GL000570</name>
</gene>
<feature type="signal peptide" evidence="2">
    <location>
        <begin position="1"/>
        <end position="38"/>
    </location>
</feature>
<evidence type="ECO:0000313" key="4">
    <source>
        <dbReference type="EMBL" id="KRN58127.1"/>
    </source>
</evidence>
<evidence type="ECO:0000259" key="3">
    <source>
        <dbReference type="Pfam" id="PF05382"/>
    </source>
</evidence>
<evidence type="ECO:0000256" key="2">
    <source>
        <dbReference type="SAM" id="SignalP"/>
    </source>
</evidence>
<dbReference type="InterPro" id="IPR022263">
    <property type="entry name" value="KxYKxGKxW"/>
</dbReference>
<evidence type="ECO:0000313" key="5">
    <source>
        <dbReference type="Proteomes" id="UP000050934"/>
    </source>
</evidence>
<comment type="caution">
    <text evidence="4">The sequence shown here is derived from an EMBL/GenBank/DDBJ whole genome shotgun (WGS) entry which is preliminary data.</text>
</comment>
<proteinExistence type="predicted"/>
<feature type="chain" id="PRO_5006418033" description="Bacteriophage lysin domain-containing protein" evidence="2">
    <location>
        <begin position="39"/>
        <end position="873"/>
    </location>
</feature>
<organism evidence="4 5">
    <name type="scientific">Limosilactobacillus secaliphilus</name>
    <dbReference type="NCBI Taxonomy" id="396268"/>
    <lineage>
        <taxon>Bacteria</taxon>
        <taxon>Bacillati</taxon>
        <taxon>Bacillota</taxon>
        <taxon>Bacilli</taxon>
        <taxon>Lactobacillales</taxon>
        <taxon>Lactobacillaceae</taxon>
        <taxon>Limosilactobacillus</taxon>
    </lineage>
</organism>
<reference evidence="4 5" key="1">
    <citation type="journal article" date="2015" name="Genome Announc.">
        <title>Expanding the biotechnology potential of lactobacilli through comparative genomics of 213 strains and associated genera.</title>
        <authorList>
            <person name="Sun Z."/>
            <person name="Harris H.M."/>
            <person name="McCann A."/>
            <person name="Guo C."/>
            <person name="Argimon S."/>
            <person name="Zhang W."/>
            <person name="Yang X."/>
            <person name="Jeffery I.B."/>
            <person name="Cooney J.C."/>
            <person name="Kagawa T.F."/>
            <person name="Liu W."/>
            <person name="Song Y."/>
            <person name="Salvetti E."/>
            <person name="Wrobel A."/>
            <person name="Rasinkangas P."/>
            <person name="Parkhill J."/>
            <person name="Rea M.C."/>
            <person name="O'Sullivan O."/>
            <person name="Ritari J."/>
            <person name="Douillard F.P."/>
            <person name="Paul Ross R."/>
            <person name="Yang R."/>
            <person name="Briner A.E."/>
            <person name="Felis G.E."/>
            <person name="de Vos W.M."/>
            <person name="Barrangou R."/>
            <person name="Klaenhammer T.R."/>
            <person name="Caufield P.W."/>
            <person name="Cui Y."/>
            <person name="Zhang H."/>
            <person name="O'Toole P.W."/>
        </authorList>
    </citation>
    <scope>NUCLEOTIDE SEQUENCE [LARGE SCALE GENOMIC DNA]</scope>
    <source>
        <strain evidence="4 5">DSM 17896</strain>
    </source>
</reference>
<dbReference type="NCBIfam" id="TIGR03715">
    <property type="entry name" value="KxYKxGKxW"/>
    <property type="match status" value="1"/>
</dbReference>
<accession>A0A0R2HZ77</accession>
<dbReference type="Proteomes" id="UP000050934">
    <property type="component" value="Unassembled WGS sequence"/>
</dbReference>
<dbReference type="Pfam" id="PF05382">
    <property type="entry name" value="Amidase_5"/>
    <property type="match status" value="1"/>
</dbReference>
<dbReference type="STRING" id="396268.IV45_GL000570"/>
<dbReference type="Pfam" id="PF19258">
    <property type="entry name" value="KxYKxGKxW_sig"/>
    <property type="match status" value="1"/>
</dbReference>
<sequence>MKMNVKRHYKLYKSGKLWCVAAISTLLLTGALATTAHADSQTGVDQSVAQTSQTTPTNQVPVDHQTQGNHVNVNQGHLDGYSVTMGQNNEAQLHVSGWQATGNSNMQRNRYVLVYDNSRHTELTRSQSPVVQRPDVQQAYPHVANSLNAGFNLSLNIPANALSDSLSVVARYSDDSENGEGQHTDYWFGPLYLDQTNRANLDSLTSEDGQLTVSGWHASNAAADKKYHYIIAFDQTMGHEIARQLVADGQARPDVAQAFPTIANAGQAGFQVQFKLTPAYAKDNIQFISRWTNDPAGNGSAVVDYWFSPIQKVNRGNLDSWNVSDGHVTVSGWHANDASVYEPYHFLILFDQTANRQLASALVPTEDSADVAKVFGADTKTAGHSRFNYDFDQANLIAGHQYALVSRYSAIQSGNGDDGHGDFTDYWYPSFAIDPQQQAYWLDSLKAENGHLNISGWFFNNARNGRPYVYAILLADGREVSRQALTLTARPDVGKVYPHGLGSSESGFQAQLPLSNAAANDYQLVLRFTDDPAGNGNAADIWTDKYSTNAGSFDSVQEVNGQLQITGWHALNGASSRPYQYIIALDATNGHELGRWQVKSQNLSRPDVAQAYPWIDDSGQSGFQVSIPQTHFNSQLVEFIHRYTDDPAGNGNYKDAYSRWCYFDPQSHALVRNRFLSLPSQDRSVYFGDNGLMSVGDVNINGQTYHFDRSTGKFYSFSQRVIDWFRSREGRLTYSQWGSRNGSDGTAHCSGAITQAIRDAGGYDYGHIYHDNYDTKHQDFYNYIVNNGYHQVYQGGGQYTPQYGDIVVWDPYGSEGHAMVISSFGNNPNVISVCGYTNEQPGTAVQEFNYNWYWNYAGRPNQVVFRPNNLGRA</sequence>
<protein>
    <recommendedName>
        <fullName evidence="3">Bacteriophage lysin domain-containing protein</fullName>
    </recommendedName>
</protein>
<name>A0A0R2HZ77_9LACO</name>
<keyword evidence="1 2" id="KW-0732">Signal</keyword>